<name>A0A2Z4Y5Y8_SUMC1</name>
<proteinExistence type="predicted"/>
<evidence type="ECO:0000313" key="2">
    <source>
        <dbReference type="Proteomes" id="UP000262583"/>
    </source>
</evidence>
<evidence type="ECO:0000313" key="1">
    <source>
        <dbReference type="EMBL" id="AXA36112.1"/>
    </source>
</evidence>
<gene>
    <name evidence="1" type="ORF">BRCON_1335</name>
</gene>
<organism evidence="1 2">
    <name type="scientific">Sumerlaea chitinivorans</name>
    <dbReference type="NCBI Taxonomy" id="2250252"/>
    <lineage>
        <taxon>Bacteria</taxon>
        <taxon>Candidatus Sumerlaeota</taxon>
        <taxon>Candidatus Sumerlaeia</taxon>
        <taxon>Candidatus Sumerlaeales</taxon>
        <taxon>Candidatus Sumerlaeaceae</taxon>
        <taxon>Candidatus Sumerlaea</taxon>
    </lineage>
</organism>
<accession>A0A2Z4Y5Y8</accession>
<protein>
    <submittedName>
        <fullName evidence="1">Uncharacterized protein</fullName>
    </submittedName>
</protein>
<dbReference type="Proteomes" id="UP000262583">
    <property type="component" value="Chromosome"/>
</dbReference>
<dbReference type="KEGG" id="schv:BRCON_1335"/>
<reference evidence="1 2" key="1">
    <citation type="submission" date="2018-05" db="EMBL/GenBank/DDBJ databases">
        <title>A metagenomic window into the 2 km-deep terrestrial subsurface aquifer revealed taxonomically and functionally diverse microbial community comprising novel uncultured bacterial lineages.</title>
        <authorList>
            <person name="Kadnikov V.V."/>
            <person name="Mardanov A.V."/>
            <person name="Beletsky A.V."/>
            <person name="Banks D."/>
            <person name="Pimenov N.V."/>
            <person name="Frank Y.A."/>
            <person name="Karnachuk O.V."/>
            <person name="Ravin N.V."/>
        </authorList>
    </citation>
    <scope>NUCLEOTIDE SEQUENCE [LARGE SCALE GENOMIC DNA]</scope>
    <source>
        <strain evidence="1">BY</strain>
    </source>
</reference>
<sequence length="268" mass="31045">MYRPSPGLKIFGNPRVNFTVRVVAILPRHFGQQKFAASLSSAFMVLCSRRLSLGHQSFQPRLIVRFPAKFEKHCKTAQVPRFLGVMHRNPKVVSFFRLVLVLIASAIVWSGCKDKDLFVFRLDHSVNVFYPSPKWPDAKRLTPPEREVYERYGKPTAFRVLWTPSGQIRLRRELELAFDKKLKTIPPYTWVYVDKGKEIVFRGASYEEIPLSDQIRLVLKYGDPEDVRDLGAGTVEWMYFSVGKLYRLKNGRIVDTKDFPAMGKFIKD</sequence>
<dbReference type="AlphaFoldDB" id="A0A2Z4Y5Y8"/>
<dbReference type="EMBL" id="CP030759">
    <property type="protein sequence ID" value="AXA36112.1"/>
    <property type="molecule type" value="Genomic_DNA"/>
</dbReference>